<dbReference type="AlphaFoldDB" id="A0A0F9HBU0"/>
<feature type="domain" description="Glutamine amidotransferase type-2" evidence="10">
    <location>
        <begin position="2"/>
        <end position="227"/>
    </location>
</feature>
<dbReference type="Gene3D" id="3.40.50.620">
    <property type="entry name" value="HUPs"/>
    <property type="match status" value="1"/>
</dbReference>
<keyword evidence="3" id="KW-0479">Metal-binding</keyword>
<evidence type="ECO:0000313" key="11">
    <source>
        <dbReference type="EMBL" id="KKL79170.1"/>
    </source>
</evidence>
<dbReference type="Gene3D" id="3.60.20.10">
    <property type="entry name" value="Glutamine Phosphoribosylpyrophosphate, subunit 1, domain 1"/>
    <property type="match status" value="1"/>
</dbReference>
<comment type="caution">
    <text evidence="11">The sequence shown here is derived from an EMBL/GenBank/DDBJ whole genome shotgun (WGS) entry which is preliminary data.</text>
</comment>
<dbReference type="GO" id="GO:0046872">
    <property type="term" value="F:metal ion binding"/>
    <property type="evidence" value="ECO:0007669"/>
    <property type="project" value="UniProtKB-KW"/>
</dbReference>
<dbReference type="InterPro" id="IPR014729">
    <property type="entry name" value="Rossmann-like_a/b/a_fold"/>
</dbReference>
<organism evidence="11">
    <name type="scientific">marine sediment metagenome</name>
    <dbReference type="NCBI Taxonomy" id="412755"/>
    <lineage>
        <taxon>unclassified sequences</taxon>
        <taxon>metagenomes</taxon>
        <taxon>ecological metagenomes</taxon>
    </lineage>
</organism>
<reference evidence="11" key="1">
    <citation type="journal article" date="2015" name="Nature">
        <title>Complex archaea that bridge the gap between prokaryotes and eukaryotes.</title>
        <authorList>
            <person name="Spang A."/>
            <person name="Saw J.H."/>
            <person name="Jorgensen S.L."/>
            <person name="Zaremba-Niedzwiedzka K."/>
            <person name="Martijn J."/>
            <person name="Lind A.E."/>
            <person name="van Eijk R."/>
            <person name="Schleper C."/>
            <person name="Guy L."/>
            <person name="Ettema T.J."/>
        </authorList>
    </citation>
    <scope>NUCLEOTIDE SEQUENCE</scope>
</reference>
<evidence type="ECO:0000256" key="1">
    <source>
        <dbReference type="ARBA" id="ARBA00005061"/>
    </source>
</evidence>
<evidence type="ECO:0000256" key="2">
    <source>
        <dbReference type="ARBA" id="ARBA00022598"/>
    </source>
</evidence>
<evidence type="ECO:0000256" key="6">
    <source>
        <dbReference type="ARBA" id="ARBA00022840"/>
    </source>
</evidence>
<evidence type="ECO:0000256" key="4">
    <source>
        <dbReference type="ARBA" id="ARBA00022741"/>
    </source>
</evidence>
<dbReference type="GO" id="GO:0005524">
    <property type="term" value="F:ATP binding"/>
    <property type="evidence" value="ECO:0007669"/>
    <property type="project" value="UniProtKB-KW"/>
</dbReference>
<dbReference type="PANTHER" id="PTHR42914:SF1">
    <property type="entry name" value="7-CYANO-7-DEAZAGUANINE SYNTHASE"/>
    <property type="match status" value="1"/>
</dbReference>
<dbReference type="Pfam" id="PF13537">
    <property type="entry name" value="GATase_7"/>
    <property type="match status" value="1"/>
</dbReference>
<gene>
    <name evidence="11" type="ORF">LCGC14_2017500</name>
</gene>
<evidence type="ECO:0000256" key="5">
    <source>
        <dbReference type="ARBA" id="ARBA00022833"/>
    </source>
</evidence>
<dbReference type="InterPro" id="IPR018317">
    <property type="entry name" value="QueC"/>
</dbReference>
<comment type="similarity">
    <text evidence="7">Belongs to the QueC family.</text>
</comment>
<keyword evidence="6" id="KW-0067">ATP-binding</keyword>
<name>A0A0F9HBU0_9ZZZZ</name>
<feature type="non-terminal residue" evidence="11">
    <location>
        <position position="298"/>
    </location>
</feature>
<dbReference type="SUPFAM" id="SSF56235">
    <property type="entry name" value="N-terminal nucleophile aminohydrolases (Ntn hydrolases)"/>
    <property type="match status" value="1"/>
</dbReference>
<evidence type="ECO:0000256" key="3">
    <source>
        <dbReference type="ARBA" id="ARBA00022723"/>
    </source>
</evidence>
<protein>
    <recommendedName>
        <fullName evidence="8">7-cyano-7-deazaguanine synthase</fullName>
        <ecNumber evidence="8">6.3.4.20</ecNumber>
    </recommendedName>
</protein>
<proteinExistence type="inferred from homology"/>
<evidence type="ECO:0000259" key="10">
    <source>
        <dbReference type="PROSITE" id="PS51278"/>
    </source>
</evidence>
<dbReference type="PROSITE" id="PS51278">
    <property type="entry name" value="GATASE_TYPE_2"/>
    <property type="match status" value="1"/>
</dbReference>
<dbReference type="EMBL" id="LAZR01023244">
    <property type="protein sequence ID" value="KKL79170.1"/>
    <property type="molecule type" value="Genomic_DNA"/>
</dbReference>
<keyword evidence="5" id="KW-0862">Zinc</keyword>
<dbReference type="EC" id="6.3.4.20" evidence="8"/>
<dbReference type="GO" id="GO:0016874">
    <property type="term" value="F:ligase activity"/>
    <property type="evidence" value="ECO:0007669"/>
    <property type="project" value="UniProtKB-KW"/>
</dbReference>
<keyword evidence="2" id="KW-0436">Ligase</keyword>
<dbReference type="InterPro" id="IPR017932">
    <property type="entry name" value="GATase_2_dom"/>
</dbReference>
<comment type="catalytic activity">
    <reaction evidence="9">
        <text>7-carboxy-7-carbaguanine + NH4(+) + 2 ATP = 7-cyano-7-carbaguanine + 2 AMP + 2 diphosphate + 2 H(+)</text>
        <dbReference type="Rhea" id="RHEA:27982"/>
        <dbReference type="ChEBI" id="CHEBI:15378"/>
        <dbReference type="ChEBI" id="CHEBI:28938"/>
        <dbReference type="ChEBI" id="CHEBI:30616"/>
        <dbReference type="ChEBI" id="CHEBI:33019"/>
        <dbReference type="ChEBI" id="CHEBI:45075"/>
        <dbReference type="ChEBI" id="CHEBI:61036"/>
        <dbReference type="ChEBI" id="CHEBI:456215"/>
        <dbReference type="EC" id="6.3.4.20"/>
    </reaction>
</comment>
<keyword evidence="4" id="KW-0547">Nucleotide-binding</keyword>
<dbReference type="SUPFAM" id="SSF52402">
    <property type="entry name" value="Adenine nucleotide alpha hydrolases-like"/>
    <property type="match status" value="1"/>
</dbReference>
<accession>A0A0F9HBU0</accession>
<sequence>MCGIFGWAGVIPKPEKEHVLFTSQIRGRDGFGVTYGFNPWITQTHRAMKIPKNGSSLAEEITSSSFAIGNARATPTPELETDKSLLQPYDGIVHNGTIANDKELARELGIDPPEIDSMILPAILRGIKLDDLPRAFRRLRGGFAIAMMYKMKQDNLRLILAANYKPIYYRKHETGIIFASTREMLGYPALPVDPYTMHIINPTNPVHYVVHELRENKPNKKVAVCASSGLDSTTVAYMLQFQGYDVTLVHFQYGAVAQEQELYRTQSIANHGHFDFKVIQMPHILGGSLTEGHFHRDG</sequence>
<dbReference type="Pfam" id="PF06508">
    <property type="entry name" value="QueC"/>
    <property type="match status" value="1"/>
</dbReference>
<evidence type="ECO:0000256" key="7">
    <source>
        <dbReference type="ARBA" id="ARBA00037993"/>
    </source>
</evidence>
<dbReference type="InterPro" id="IPR029055">
    <property type="entry name" value="Ntn_hydrolases_N"/>
</dbReference>
<dbReference type="PANTHER" id="PTHR42914">
    <property type="entry name" value="7-CYANO-7-DEAZAGUANINE SYNTHASE"/>
    <property type="match status" value="1"/>
</dbReference>
<evidence type="ECO:0000256" key="9">
    <source>
        <dbReference type="ARBA" id="ARBA00047890"/>
    </source>
</evidence>
<comment type="pathway">
    <text evidence="1">Purine metabolism; 7-cyano-7-deazaguanine biosynthesis.</text>
</comment>
<evidence type="ECO:0000256" key="8">
    <source>
        <dbReference type="ARBA" id="ARBA00039149"/>
    </source>
</evidence>